<keyword evidence="2" id="KW-1185">Reference proteome</keyword>
<dbReference type="Proteomes" id="UP000195781">
    <property type="component" value="Unassembled WGS sequence"/>
</dbReference>
<evidence type="ECO:0000313" key="2">
    <source>
        <dbReference type="Proteomes" id="UP000195781"/>
    </source>
</evidence>
<sequence length="99" mass="11174">MAHPTAQHTFFDSNPEYATLIYAAQDARAALGMALSGELDALLAHEGGVEYERYGRPSDEEMLATYLSSLQRVWAYEEEHREEVRRCQDLFGSETCVEA</sequence>
<proteinExistence type="predicted"/>
<organism evidence="1 2">
    <name type="scientific">[Collinsella] massiliensis</name>
    <dbReference type="NCBI Taxonomy" id="1232426"/>
    <lineage>
        <taxon>Bacteria</taxon>
        <taxon>Bacillati</taxon>
        <taxon>Actinomycetota</taxon>
        <taxon>Coriobacteriia</taxon>
        <taxon>Coriobacteriales</taxon>
        <taxon>Coriobacteriaceae</taxon>
        <taxon>Enorma</taxon>
    </lineage>
</organism>
<dbReference type="RefSeq" id="WP_094334948.1">
    <property type="nucleotide sequence ID" value="NZ_NFIE01000003.1"/>
</dbReference>
<reference evidence="2" key="1">
    <citation type="submission" date="2017-04" db="EMBL/GenBank/DDBJ databases">
        <title>Function of individual gut microbiota members based on whole genome sequencing of pure cultures obtained from chicken caecum.</title>
        <authorList>
            <person name="Medvecky M."/>
            <person name="Cejkova D."/>
            <person name="Polansky O."/>
            <person name="Karasova D."/>
            <person name="Kubasova T."/>
            <person name="Cizek A."/>
            <person name="Rychlik I."/>
        </authorList>
    </citation>
    <scope>NUCLEOTIDE SEQUENCE [LARGE SCALE GENOMIC DNA]</scope>
    <source>
        <strain evidence="2">An5</strain>
    </source>
</reference>
<gene>
    <name evidence="1" type="ORF">B5G02_01785</name>
</gene>
<dbReference type="AlphaFoldDB" id="A0A1Y3Y202"/>
<comment type="caution">
    <text evidence="1">The sequence shown here is derived from an EMBL/GenBank/DDBJ whole genome shotgun (WGS) entry which is preliminary data.</text>
</comment>
<protein>
    <submittedName>
        <fullName evidence="1">Uncharacterized protein</fullName>
    </submittedName>
</protein>
<accession>A0A1Y3Y202</accession>
<dbReference type="EMBL" id="NFIE01000003">
    <property type="protein sequence ID" value="OUN89507.1"/>
    <property type="molecule type" value="Genomic_DNA"/>
</dbReference>
<name>A0A1Y3Y202_9ACTN</name>
<evidence type="ECO:0000313" key="1">
    <source>
        <dbReference type="EMBL" id="OUN89507.1"/>
    </source>
</evidence>